<proteinExistence type="predicted"/>
<dbReference type="EMBL" id="JAUTXU010000279">
    <property type="protein sequence ID" value="KAK3690786.1"/>
    <property type="molecule type" value="Genomic_DNA"/>
</dbReference>
<dbReference type="Proteomes" id="UP001281147">
    <property type="component" value="Unassembled WGS sequence"/>
</dbReference>
<reference evidence="1" key="1">
    <citation type="submission" date="2023-07" db="EMBL/GenBank/DDBJ databases">
        <title>Black Yeasts Isolated from many extreme environments.</title>
        <authorList>
            <person name="Coleine C."/>
            <person name="Stajich J.E."/>
            <person name="Selbmann L."/>
        </authorList>
    </citation>
    <scope>NUCLEOTIDE SEQUENCE</scope>
    <source>
        <strain evidence="1">CCFEE 5714</strain>
    </source>
</reference>
<keyword evidence="2" id="KW-1185">Reference proteome</keyword>
<evidence type="ECO:0000313" key="1">
    <source>
        <dbReference type="EMBL" id="KAK3690786.1"/>
    </source>
</evidence>
<name>A0ACC3MGJ4_9PEZI</name>
<gene>
    <name evidence="1" type="ORF">LTR37_018960</name>
</gene>
<accession>A0ACC3MGJ4</accession>
<protein>
    <submittedName>
        <fullName evidence="1">Uncharacterized protein</fullName>
    </submittedName>
</protein>
<organism evidence="1 2">
    <name type="scientific">Vermiconidia calcicola</name>
    <dbReference type="NCBI Taxonomy" id="1690605"/>
    <lineage>
        <taxon>Eukaryota</taxon>
        <taxon>Fungi</taxon>
        <taxon>Dikarya</taxon>
        <taxon>Ascomycota</taxon>
        <taxon>Pezizomycotina</taxon>
        <taxon>Dothideomycetes</taxon>
        <taxon>Dothideomycetidae</taxon>
        <taxon>Mycosphaerellales</taxon>
        <taxon>Extremaceae</taxon>
        <taxon>Vermiconidia</taxon>
    </lineage>
</organism>
<comment type="caution">
    <text evidence="1">The sequence shown here is derived from an EMBL/GenBank/DDBJ whole genome shotgun (WGS) entry which is preliminary data.</text>
</comment>
<sequence length="741" mass="82998">MSDLRDTIKQLNSARELALKDPALYPQIVSGVQAVIGPERPVELRRWGADFLAESFASPVVSAEEKQRMCLGMLDLLKSYLNRKEERGEEEDWNVVKSAVQCAASVYPLVFRHTISNADDKETWAKMASMKSSILRRMDTAPGSMRICCIKFVARVVQVQTPGLIADPRRPEQNETSLALVPRDHAIIPPSNLEAEASGLLDRLLGVLQDNIPDALIITATLNALSPLVAKRASISPKILSTVLSYNPLTLANAKMEGKDKIAIKSMTRTTMSFLNNVLKRTQHPALGPRIHQQVERLRHSLTEVFSDQNPLKRPAPDEPTDGLSDDKRQKLDRDAEAGTTPLQQQYPPLPPGPVSLAQLFTLTNDRAAAGFHVEAIPQHFVAQLVPPLLASIDPTQLDAAINVVRARYLEIQRQPPPTVVQTSGEEEDDDYDPMTGFGDAEQAANQIDQLPPLQGQPELAIASFHLPPPPPLTEHERAEYSETAKERLFGALQRLDDEARRQGKKQGVEREKGFNRLAATGGEDRDGWIALLTRLVTRPTFDVNQENDNIKQEGDERSLTKKGQGTIDLPKILREAFHRYIMDDWRRRIDVAIAWLNEEWYADRLLSKQREDEELSLPNYTHLTLSLLDSLIPYLDISDTRHLIRFLSEIPHLPTEIFSRIEKLALDPERVQLCTQTLLYLIMLRPPVREGAVDCAERIWRGNADARASVGGKILSKWRPDVLVEAEEGKLLGEGVKEEG</sequence>
<evidence type="ECO:0000313" key="2">
    <source>
        <dbReference type="Proteomes" id="UP001281147"/>
    </source>
</evidence>